<dbReference type="OrthoDB" id="9811749at2"/>
<dbReference type="InterPro" id="IPR011006">
    <property type="entry name" value="CheY-like_superfamily"/>
</dbReference>
<gene>
    <name evidence="5" type="ORF">Sps_03928</name>
</gene>
<dbReference type="PROSITE" id="PS50110">
    <property type="entry name" value="RESPONSE_REGULATORY"/>
    <property type="match status" value="1"/>
</dbReference>
<evidence type="ECO:0000259" key="4">
    <source>
        <dbReference type="PROSITE" id="PS50110"/>
    </source>
</evidence>
<name>A0A1S6HU20_9GAMM</name>
<dbReference type="AlphaFoldDB" id="A0A1S6HU20"/>
<dbReference type="SUPFAM" id="SSF52172">
    <property type="entry name" value="CheY-like"/>
    <property type="match status" value="1"/>
</dbReference>
<dbReference type="STRING" id="225848.Sps_03928"/>
<evidence type="ECO:0000256" key="1">
    <source>
        <dbReference type="ARBA" id="ARBA00022553"/>
    </source>
</evidence>
<reference evidence="5 6" key="1">
    <citation type="submission" date="2016-03" db="EMBL/GenBank/DDBJ databases">
        <title>Complete genome sequence of Shewanella psychrophila WP2, a deep sea bacterium isolated from west Pacific sediment.</title>
        <authorList>
            <person name="Xu G."/>
            <person name="Jian H."/>
        </authorList>
    </citation>
    <scope>NUCLEOTIDE SEQUENCE [LARGE SCALE GENOMIC DNA]</scope>
    <source>
        <strain evidence="5 6">WP2</strain>
    </source>
</reference>
<dbReference type="CDD" id="cd17546">
    <property type="entry name" value="REC_hyHK_CKI1_RcsC-like"/>
    <property type="match status" value="1"/>
</dbReference>
<dbReference type="PANTHER" id="PTHR45339:SF1">
    <property type="entry name" value="HYBRID SIGNAL TRANSDUCTION HISTIDINE KINASE J"/>
    <property type="match status" value="1"/>
</dbReference>
<dbReference type="EMBL" id="CP014782">
    <property type="protein sequence ID" value="AQS39043.1"/>
    <property type="molecule type" value="Genomic_DNA"/>
</dbReference>
<dbReference type="Pfam" id="PF00072">
    <property type="entry name" value="Response_reg"/>
    <property type="match status" value="1"/>
</dbReference>
<feature type="domain" description="Response regulatory" evidence="4">
    <location>
        <begin position="15"/>
        <end position="131"/>
    </location>
</feature>
<evidence type="ECO:0000256" key="2">
    <source>
        <dbReference type="ARBA" id="ARBA00023012"/>
    </source>
</evidence>
<dbReference type="Gene3D" id="3.40.50.2300">
    <property type="match status" value="1"/>
</dbReference>
<dbReference type="PANTHER" id="PTHR45339">
    <property type="entry name" value="HYBRID SIGNAL TRANSDUCTION HISTIDINE KINASE J"/>
    <property type="match status" value="1"/>
</dbReference>
<dbReference type="SMART" id="SM00448">
    <property type="entry name" value="REC"/>
    <property type="match status" value="1"/>
</dbReference>
<evidence type="ECO:0000313" key="6">
    <source>
        <dbReference type="Proteomes" id="UP000189545"/>
    </source>
</evidence>
<evidence type="ECO:0000256" key="3">
    <source>
        <dbReference type="PROSITE-ProRule" id="PRU00169"/>
    </source>
</evidence>
<proteinExistence type="predicted"/>
<evidence type="ECO:0000313" key="5">
    <source>
        <dbReference type="EMBL" id="AQS39043.1"/>
    </source>
</evidence>
<dbReference type="RefSeq" id="WP_077754004.1">
    <property type="nucleotide sequence ID" value="NZ_CP014782.1"/>
</dbReference>
<sequence length="134" mass="14857">MLDNIKNAPSLNGFNVLLVDDVNINLVLGKRLLTKLGVNVDIADSGAQCLEKMNLNDYHLILLDIQMEPMTGLETMARIRKQARWNQVSIVAVSSSLTEEVISQCRAFSVEQFLKRPFLKADLEAVLSSVAKKG</sequence>
<keyword evidence="2" id="KW-0902">Two-component regulatory system</keyword>
<organism evidence="5 6">
    <name type="scientific">Shewanella psychrophila</name>
    <dbReference type="NCBI Taxonomy" id="225848"/>
    <lineage>
        <taxon>Bacteria</taxon>
        <taxon>Pseudomonadati</taxon>
        <taxon>Pseudomonadota</taxon>
        <taxon>Gammaproteobacteria</taxon>
        <taxon>Alteromonadales</taxon>
        <taxon>Shewanellaceae</taxon>
        <taxon>Shewanella</taxon>
    </lineage>
</organism>
<keyword evidence="6" id="KW-1185">Reference proteome</keyword>
<protein>
    <submittedName>
        <fullName evidence="5">CheY-like receiver domain-containing protein</fullName>
    </submittedName>
</protein>
<keyword evidence="1 3" id="KW-0597">Phosphoprotein</keyword>
<dbReference type="GO" id="GO:0000160">
    <property type="term" value="P:phosphorelay signal transduction system"/>
    <property type="evidence" value="ECO:0007669"/>
    <property type="project" value="UniProtKB-KW"/>
</dbReference>
<feature type="modified residue" description="4-aspartylphosphate" evidence="3">
    <location>
        <position position="64"/>
    </location>
</feature>
<dbReference type="Proteomes" id="UP000189545">
    <property type="component" value="Chromosome"/>
</dbReference>
<dbReference type="InterPro" id="IPR001789">
    <property type="entry name" value="Sig_transdc_resp-reg_receiver"/>
</dbReference>
<accession>A0A1S6HU20</accession>
<dbReference type="KEGG" id="spsw:Sps_03928"/>